<dbReference type="AlphaFoldDB" id="A0A9W8XMR9"/>
<dbReference type="RefSeq" id="XP_056071417.1">
    <property type="nucleotide sequence ID" value="XM_056214150.1"/>
</dbReference>
<dbReference type="PROSITE" id="PS50088">
    <property type="entry name" value="ANK_REPEAT"/>
    <property type="match status" value="2"/>
</dbReference>
<proteinExistence type="predicted"/>
<dbReference type="EMBL" id="JAPEUX010000004">
    <property type="protein sequence ID" value="KAJ4353643.1"/>
    <property type="molecule type" value="Genomic_DNA"/>
</dbReference>
<keyword evidence="2 3" id="KW-0040">ANK repeat</keyword>
<gene>
    <name evidence="5" type="ORF">N0V89_005373</name>
</gene>
<dbReference type="SMART" id="SM00248">
    <property type="entry name" value="ANK"/>
    <property type="match status" value="11"/>
</dbReference>
<feature type="region of interest" description="Disordered" evidence="4">
    <location>
        <begin position="1"/>
        <end position="29"/>
    </location>
</feature>
<evidence type="ECO:0000256" key="1">
    <source>
        <dbReference type="ARBA" id="ARBA00022737"/>
    </source>
</evidence>
<name>A0A9W8XMR9_9PLEO</name>
<dbReference type="PANTHER" id="PTHR24126">
    <property type="entry name" value="ANKYRIN REPEAT, PH AND SEC7 DOMAIN CONTAINING PROTEIN SECG-RELATED"/>
    <property type="match status" value="1"/>
</dbReference>
<reference evidence="5" key="1">
    <citation type="submission" date="2022-10" db="EMBL/GenBank/DDBJ databases">
        <title>Tapping the CABI collections for fungal endophytes: first genome assemblies for Collariella, Neodidymelliopsis, Ascochyta clinopodiicola, Didymella pomorum, Didymosphaeria variabile, Neocosmospora piperis and Neocucurbitaria cava.</title>
        <authorList>
            <person name="Hill R."/>
        </authorList>
    </citation>
    <scope>NUCLEOTIDE SEQUENCE</scope>
    <source>
        <strain evidence="5">IMI 356815</strain>
    </source>
</reference>
<dbReference type="Pfam" id="PF12796">
    <property type="entry name" value="Ank_2"/>
    <property type="match status" value="3"/>
</dbReference>
<dbReference type="GeneID" id="80908903"/>
<evidence type="ECO:0000313" key="6">
    <source>
        <dbReference type="Proteomes" id="UP001140513"/>
    </source>
</evidence>
<protein>
    <recommendedName>
        <fullName evidence="7">Ankyrin</fullName>
    </recommendedName>
</protein>
<evidence type="ECO:0000256" key="3">
    <source>
        <dbReference type="PROSITE-ProRule" id="PRU00023"/>
    </source>
</evidence>
<sequence>MRKSHKLGSRSFLGSNQATERHPTELSSTGETIAGNISHEHNAISLFRAAATGNIALLERLRQSGADICSVGVDGSNALHAAARAANVQAVEYLLSLGVSSKEYNGKGRVPLHEAALGGNWKVVSVLMRNNCDSNGSISSPDILAPYIIQSEKVSAIGAFIQHFGKQVIDQGDRPLLLLAARKSPAIMSLLLSHENLKITQGGSWRTSALHIAAESGNVEVLRLLLTYPGTNINAQRLLRLRGESIYRATPLQVALIFGHEEMVRFLLAQKELKFDGSYPWPKEEIHLTMKFRQYRMGQILLQDHRVQHNDLISPLLREIAEGNEDKALDLIRRDISFLPAYQVDAWQNPFNWAIALGYSNLAKRLMESPVIDVNAGKGQNFLPTEIAAGNGDQTTMELLIGHPSVIMGGRPLYEAVKHNHLSMVELLLSCPKINVSTSAPLTEAVKQGNHEIIRMLLRYPRIDVNAKPADWDDTALSMAVRRGNLDIIRLLLDHPMIDVNATIIYSDRNSTALDIALRRDATTIIEILRSYGAKTVKELKQSLQ</sequence>
<dbReference type="OrthoDB" id="21416at2759"/>
<dbReference type="InterPro" id="IPR036770">
    <property type="entry name" value="Ankyrin_rpt-contain_sf"/>
</dbReference>
<evidence type="ECO:0000256" key="2">
    <source>
        <dbReference type="ARBA" id="ARBA00023043"/>
    </source>
</evidence>
<keyword evidence="6" id="KW-1185">Reference proteome</keyword>
<evidence type="ECO:0000256" key="4">
    <source>
        <dbReference type="SAM" id="MobiDB-lite"/>
    </source>
</evidence>
<dbReference type="Pfam" id="PF00023">
    <property type="entry name" value="Ank"/>
    <property type="match status" value="1"/>
</dbReference>
<evidence type="ECO:0008006" key="7">
    <source>
        <dbReference type="Google" id="ProtNLM"/>
    </source>
</evidence>
<dbReference type="Proteomes" id="UP001140513">
    <property type="component" value="Unassembled WGS sequence"/>
</dbReference>
<dbReference type="Gene3D" id="1.25.40.20">
    <property type="entry name" value="Ankyrin repeat-containing domain"/>
    <property type="match status" value="4"/>
</dbReference>
<accession>A0A9W8XMR9</accession>
<organism evidence="5 6">
    <name type="scientific">Didymosphaeria variabile</name>
    <dbReference type="NCBI Taxonomy" id="1932322"/>
    <lineage>
        <taxon>Eukaryota</taxon>
        <taxon>Fungi</taxon>
        <taxon>Dikarya</taxon>
        <taxon>Ascomycota</taxon>
        <taxon>Pezizomycotina</taxon>
        <taxon>Dothideomycetes</taxon>
        <taxon>Pleosporomycetidae</taxon>
        <taxon>Pleosporales</taxon>
        <taxon>Massarineae</taxon>
        <taxon>Didymosphaeriaceae</taxon>
        <taxon>Didymosphaeria</taxon>
    </lineage>
</organism>
<evidence type="ECO:0000313" key="5">
    <source>
        <dbReference type="EMBL" id="KAJ4353643.1"/>
    </source>
</evidence>
<dbReference type="InterPro" id="IPR002110">
    <property type="entry name" value="Ankyrin_rpt"/>
</dbReference>
<dbReference type="PROSITE" id="PS50297">
    <property type="entry name" value="ANK_REP_REGION"/>
    <property type="match status" value="2"/>
</dbReference>
<feature type="repeat" description="ANK" evidence="3">
    <location>
        <begin position="107"/>
        <end position="135"/>
    </location>
</feature>
<comment type="caution">
    <text evidence="5">The sequence shown here is derived from an EMBL/GenBank/DDBJ whole genome shotgun (WGS) entry which is preliminary data.</text>
</comment>
<dbReference type="SUPFAM" id="SSF48403">
    <property type="entry name" value="Ankyrin repeat"/>
    <property type="match status" value="2"/>
</dbReference>
<feature type="repeat" description="ANK" evidence="3">
    <location>
        <begin position="74"/>
        <end position="106"/>
    </location>
</feature>
<keyword evidence="1" id="KW-0677">Repeat</keyword>
<dbReference type="PANTHER" id="PTHR24126:SF14">
    <property type="entry name" value="ANK_REP_REGION DOMAIN-CONTAINING PROTEIN"/>
    <property type="match status" value="1"/>
</dbReference>